<evidence type="ECO:0000256" key="1">
    <source>
        <dbReference type="ARBA" id="ARBA00004370"/>
    </source>
</evidence>
<evidence type="ECO:0000313" key="12">
    <source>
        <dbReference type="Proteomes" id="UP001171916"/>
    </source>
</evidence>
<comment type="subcellular location">
    <subcellularLocation>
        <location evidence="1">Membrane</location>
    </subcellularLocation>
</comment>
<dbReference type="InterPro" id="IPR018297">
    <property type="entry name" value="A/G_cyclase_CS"/>
</dbReference>
<feature type="transmembrane region" description="Helical" evidence="9">
    <location>
        <begin position="278"/>
        <end position="298"/>
    </location>
</feature>
<feature type="coiled-coil region" evidence="8">
    <location>
        <begin position="397"/>
        <end position="431"/>
    </location>
</feature>
<proteinExistence type="inferred from homology"/>
<dbReference type="CDD" id="cd07302">
    <property type="entry name" value="CHD"/>
    <property type="match status" value="1"/>
</dbReference>
<dbReference type="EMBL" id="JAUEPH010000001">
    <property type="protein sequence ID" value="MDN3202975.1"/>
    <property type="molecule type" value="Genomic_DNA"/>
</dbReference>
<evidence type="ECO:0000256" key="7">
    <source>
        <dbReference type="RuleBase" id="RU000405"/>
    </source>
</evidence>
<feature type="domain" description="Guanylate cyclase" evidence="10">
    <location>
        <begin position="484"/>
        <end position="611"/>
    </location>
</feature>
<evidence type="ECO:0000256" key="5">
    <source>
        <dbReference type="ARBA" id="ARBA00023136"/>
    </source>
</evidence>
<keyword evidence="4 9" id="KW-1133">Transmembrane helix</keyword>
<dbReference type="InterPro" id="IPR029787">
    <property type="entry name" value="Nucleotide_cyclase"/>
</dbReference>
<feature type="transmembrane region" description="Helical" evidence="9">
    <location>
        <begin position="304"/>
        <end position="324"/>
    </location>
</feature>
<keyword evidence="12" id="KW-1185">Reference proteome</keyword>
<dbReference type="InterPro" id="IPR050401">
    <property type="entry name" value="Cyclic_nucleotide_synthase"/>
</dbReference>
<keyword evidence="2 9" id="KW-0812">Transmembrane</keyword>
<evidence type="ECO:0000256" key="9">
    <source>
        <dbReference type="SAM" id="Phobius"/>
    </source>
</evidence>
<gene>
    <name evidence="11" type="ORF">QVH07_02385</name>
</gene>
<reference evidence="11" key="1">
    <citation type="submission" date="2023-06" db="EMBL/GenBank/DDBJ databases">
        <title>Robiginitalea aurantiacus sp. nov. and Algoriphagus sediminis sp. nov., isolated from coastal sediment.</title>
        <authorList>
            <person name="Zhou Z.Y."/>
            <person name="An J."/>
            <person name="Jia Y.W."/>
            <person name="Du Z.J."/>
        </authorList>
    </citation>
    <scope>NUCLEOTIDE SEQUENCE</scope>
    <source>
        <strain evidence="11">C2-7</strain>
    </source>
</reference>
<evidence type="ECO:0000313" key="11">
    <source>
        <dbReference type="EMBL" id="MDN3202975.1"/>
    </source>
</evidence>
<organism evidence="11 12">
    <name type="scientific">Algoriphagus sediminis</name>
    <dbReference type="NCBI Taxonomy" id="3057113"/>
    <lineage>
        <taxon>Bacteria</taxon>
        <taxon>Pseudomonadati</taxon>
        <taxon>Bacteroidota</taxon>
        <taxon>Cytophagia</taxon>
        <taxon>Cytophagales</taxon>
        <taxon>Cyclobacteriaceae</taxon>
        <taxon>Algoriphagus</taxon>
    </lineage>
</organism>
<evidence type="ECO:0000256" key="2">
    <source>
        <dbReference type="ARBA" id="ARBA00022692"/>
    </source>
</evidence>
<keyword evidence="6 7" id="KW-0456">Lyase</keyword>
<protein>
    <submittedName>
        <fullName evidence="11">Adenylate/guanylate cyclase domain-containing protein</fullName>
    </submittedName>
</protein>
<feature type="transmembrane region" description="Helical" evidence="9">
    <location>
        <begin position="210"/>
        <end position="231"/>
    </location>
</feature>
<comment type="caution">
    <text evidence="11">The sequence shown here is derived from an EMBL/GenBank/DDBJ whole genome shotgun (WGS) entry which is preliminary data.</text>
</comment>
<keyword evidence="3" id="KW-0547">Nucleotide-binding</keyword>
<keyword evidence="8" id="KW-0175">Coiled coil</keyword>
<name>A0ABT7Y908_9BACT</name>
<dbReference type="Proteomes" id="UP001171916">
    <property type="component" value="Unassembled WGS sequence"/>
</dbReference>
<dbReference type="Gene3D" id="3.30.70.1230">
    <property type="entry name" value="Nucleotide cyclase"/>
    <property type="match status" value="1"/>
</dbReference>
<feature type="transmembrane region" description="Helical" evidence="9">
    <location>
        <begin position="360"/>
        <end position="381"/>
    </location>
</feature>
<dbReference type="PANTHER" id="PTHR11920">
    <property type="entry name" value="GUANYLYL CYCLASE"/>
    <property type="match status" value="1"/>
</dbReference>
<dbReference type="Pfam" id="PF07695">
    <property type="entry name" value="7TMR-DISM_7TM"/>
    <property type="match status" value="1"/>
</dbReference>
<feature type="transmembrane region" description="Helical" evidence="9">
    <location>
        <begin position="243"/>
        <end position="266"/>
    </location>
</feature>
<evidence type="ECO:0000256" key="8">
    <source>
        <dbReference type="SAM" id="Coils"/>
    </source>
</evidence>
<evidence type="ECO:0000256" key="4">
    <source>
        <dbReference type="ARBA" id="ARBA00022989"/>
    </source>
</evidence>
<dbReference type="PROSITE" id="PS50125">
    <property type="entry name" value="GUANYLATE_CYCLASE_2"/>
    <property type="match status" value="1"/>
</dbReference>
<feature type="transmembrane region" description="Helical" evidence="9">
    <location>
        <begin position="331"/>
        <end position="348"/>
    </location>
</feature>
<evidence type="ECO:0000259" key="10">
    <source>
        <dbReference type="PROSITE" id="PS50125"/>
    </source>
</evidence>
<dbReference type="InterPro" id="IPR011623">
    <property type="entry name" value="7TMR_DISM_rcpt_extracell_dom1"/>
</dbReference>
<dbReference type="SMART" id="SM00044">
    <property type="entry name" value="CYCc"/>
    <property type="match status" value="1"/>
</dbReference>
<accession>A0ABT7Y908</accession>
<sequence length="656" mass="75100">MKTHLRLIATIFFGFILSASLLSCKQQVEEERYILEANVLVDPDDNMDLTDIVAQDGIPFQEIEGLEIDSKIKTVWVELKLDPGLQGQEFVFAIRHIDSLFLYHDLGSGYVLADFSGEDVKMKDRKLKYGERPALVFEIPPSGVVYLKMVCSSFYSRSFRSLENLRVEPAEIFESRIEKGRYFHGIFLGVMVAMIIYNLFIYFMYRDSMYLVYTVFMVTQTFYHLSITGYLRELILPDLPFLAKYAPFVIAGISLMSYIWFSQVYLIAKKYAPRINNLLKILYAVITGTTVVGLFYKIELANSILLVCGLLVVAFPFVIAIIAYRQKYRPAFFFLIASVLSYIGYYLFTMQRFELLPNVFVTRYSFQMMFAAQSLLFALGLGDRMNRIKKELALGKIRQAELKQEKERALKEVLEKQNIELEKKVVERTKELVEKSKIVERDKETIQKERQKSEALLLNILPESIAERLKKGESKIADQFDDVSVFFSDIVGFTSLSKKMKPDDLINLLNDVFSEFDKLAEKHGLEKIKTIGDAYMCVSGLPIPLEDHATRMASFAIEANHSLSKLSFEKAIDVRFRMGIHCGPVVAGVIGNSKFAYDLWGETVNVASRLEAHGESTKIYCSEEFKTKIESNFELVSVGELELKGIGKRKVFELKT</sequence>
<dbReference type="SUPFAM" id="SSF55073">
    <property type="entry name" value="Nucleotide cyclase"/>
    <property type="match status" value="1"/>
</dbReference>
<feature type="transmembrane region" description="Helical" evidence="9">
    <location>
        <begin position="182"/>
        <end position="203"/>
    </location>
</feature>
<dbReference type="InterPro" id="IPR001054">
    <property type="entry name" value="A/G_cyclase"/>
</dbReference>
<keyword evidence="5 9" id="KW-0472">Membrane</keyword>
<dbReference type="PROSITE" id="PS51257">
    <property type="entry name" value="PROKAR_LIPOPROTEIN"/>
    <property type="match status" value="1"/>
</dbReference>
<dbReference type="PROSITE" id="PS00452">
    <property type="entry name" value="GUANYLATE_CYCLASE_1"/>
    <property type="match status" value="1"/>
</dbReference>
<evidence type="ECO:0000256" key="6">
    <source>
        <dbReference type="ARBA" id="ARBA00023239"/>
    </source>
</evidence>
<dbReference type="RefSeq" id="WP_289998530.1">
    <property type="nucleotide sequence ID" value="NZ_JAUEPH010000001.1"/>
</dbReference>
<comment type="similarity">
    <text evidence="7">Belongs to the adenylyl cyclase class-4/guanylyl cyclase family.</text>
</comment>
<dbReference type="Pfam" id="PF00211">
    <property type="entry name" value="Guanylate_cyc"/>
    <property type="match status" value="1"/>
</dbReference>
<evidence type="ECO:0000256" key="3">
    <source>
        <dbReference type="ARBA" id="ARBA00022741"/>
    </source>
</evidence>
<dbReference type="PANTHER" id="PTHR11920:SF335">
    <property type="entry name" value="GUANYLATE CYCLASE"/>
    <property type="match status" value="1"/>
</dbReference>